<dbReference type="KEGG" id="crq:GCK72_010915"/>
<dbReference type="EMBL" id="WUAV01000003">
    <property type="protein sequence ID" value="KAF1762653.1"/>
    <property type="molecule type" value="Genomic_DNA"/>
</dbReference>
<dbReference type="CTD" id="78775039"/>
<gene>
    <name evidence="2" type="ORF">GCK72_010915</name>
</gene>
<dbReference type="RefSeq" id="XP_053587684.1">
    <property type="nucleotide sequence ID" value="XM_053728107.1"/>
</dbReference>
<dbReference type="AlphaFoldDB" id="A0A6A5H818"/>
<protein>
    <submittedName>
        <fullName evidence="2">Uncharacterized protein</fullName>
    </submittedName>
</protein>
<evidence type="ECO:0000313" key="3">
    <source>
        <dbReference type="Proteomes" id="UP000483820"/>
    </source>
</evidence>
<feature type="compositionally biased region" description="Low complexity" evidence="1">
    <location>
        <begin position="32"/>
        <end position="41"/>
    </location>
</feature>
<feature type="region of interest" description="Disordered" evidence="1">
    <location>
        <begin position="20"/>
        <end position="41"/>
    </location>
</feature>
<evidence type="ECO:0000256" key="1">
    <source>
        <dbReference type="SAM" id="MobiDB-lite"/>
    </source>
</evidence>
<proteinExistence type="predicted"/>
<evidence type="ECO:0000313" key="2">
    <source>
        <dbReference type="EMBL" id="KAF1762653.1"/>
    </source>
</evidence>
<sequence>MKLSKLIKLDCCPLQDTCTPPRKSSSRIFMDSSSLPQASPGSSWTPPGWLLLQDSLGILSSRILVDSTRLAPSPEYSATLSSRILVDSPKLPQAGSSSRIVSDSLLQLSRGLILISLAPVLLLLRLWTPRGLTWGSSRLPPGLFRTPTPRGLIADSSSFPGLIADSSSDSGLLGLLLKFWAADNQDLLA</sequence>
<reference evidence="2 3" key="1">
    <citation type="submission" date="2019-12" db="EMBL/GenBank/DDBJ databases">
        <title>Chromosome-level assembly of the Caenorhabditis remanei genome.</title>
        <authorList>
            <person name="Teterina A.A."/>
            <person name="Willis J.H."/>
            <person name="Phillips P.C."/>
        </authorList>
    </citation>
    <scope>NUCLEOTIDE SEQUENCE [LARGE SCALE GENOMIC DNA]</scope>
    <source>
        <strain evidence="2 3">PX506</strain>
        <tissue evidence="2">Whole organism</tissue>
    </source>
</reference>
<comment type="caution">
    <text evidence="2">The sequence shown here is derived from an EMBL/GenBank/DDBJ whole genome shotgun (WGS) entry which is preliminary data.</text>
</comment>
<dbReference type="Proteomes" id="UP000483820">
    <property type="component" value="Chromosome III"/>
</dbReference>
<name>A0A6A5H818_CAERE</name>
<organism evidence="2 3">
    <name type="scientific">Caenorhabditis remanei</name>
    <name type="common">Caenorhabditis vulgaris</name>
    <dbReference type="NCBI Taxonomy" id="31234"/>
    <lineage>
        <taxon>Eukaryota</taxon>
        <taxon>Metazoa</taxon>
        <taxon>Ecdysozoa</taxon>
        <taxon>Nematoda</taxon>
        <taxon>Chromadorea</taxon>
        <taxon>Rhabditida</taxon>
        <taxon>Rhabditina</taxon>
        <taxon>Rhabditomorpha</taxon>
        <taxon>Rhabditoidea</taxon>
        <taxon>Rhabditidae</taxon>
        <taxon>Peloderinae</taxon>
        <taxon>Caenorhabditis</taxon>
    </lineage>
</organism>
<dbReference type="GeneID" id="78775039"/>
<accession>A0A6A5H818</accession>